<organism evidence="2 3">
    <name type="scientific">Meloidogyne graminicola</name>
    <dbReference type="NCBI Taxonomy" id="189291"/>
    <lineage>
        <taxon>Eukaryota</taxon>
        <taxon>Metazoa</taxon>
        <taxon>Ecdysozoa</taxon>
        <taxon>Nematoda</taxon>
        <taxon>Chromadorea</taxon>
        <taxon>Rhabditida</taxon>
        <taxon>Tylenchina</taxon>
        <taxon>Tylenchomorpha</taxon>
        <taxon>Tylenchoidea</taxon>
        <taxon>Meloidogynidae</taxon>
        <taxon>Meloidogyninae</taxon>
        <taxon>Meloidogyne</taxon>
    </lineage>
</organism>
<keyword evidence="1" id="KW-0472">Membrane</keyword>
<feature type="transmembrane region" description="Helical" evidence="1">
    <location>
        <begin position="12"/>
        <end position="32"/>
    </location>
</feature>
<evidence type="ECO:0000313" key="2">
    <source>
        <dbReference type="EMBL" id="KAF7639524.1"/>
    </source>
</evidence>
<keyword evidence="3" id="KW-1185">Reference proteome</keyword>
<accession>A0A8T0A0I2</accession>
<sequence>MQLMVRQRSSTGLLLLVYWQLGVINFLFVWTWNKMLYMFNWTNMLLLWCSTCSPSGAAEEADRFFR</sequence>
<gene>
    <name evidence="2" type="ORF">Mgra_00000853</name>
</gene>
<evidence type="ECO:0000313" key="3">
    <source>
        <dbReference type="Proteomes" id="UP000605970"/>
    </source>
</evidence>
<keyword evidence="1" id="KW-0812">Transmembrane</keyword>
<name>A0A8T0A0I2_9BILA</name>
<dbReference type="Proteomes" id="UP000605970">
    <property type="component" value="Unassembled WGS sequence"/>
</dbReference>
<dbReference type="AlphaFoldDB" id="A0A8T0A0I2"/>
<comment type="caution">
    <text evidence="2">The sequence shown here is derived from an EMBL/GenBank/DDBJ whole genome shotgun (WGS) entry which is preliminary data.</text>
</comment>
<evidence type="ECO:0000256" key="1">
    <source>
        <dbReference type="SAM" id="Phobius"/>
    </source>
</evidence>
<keyword evidence="1" id="KW-1133">Transmembrane helix</keyword>
<reference evidence="2" key="1">
    <citation type="journal article" date="2020" name="Ecol. Evol.">
        <title>Genome structure and content of the rice root-knot nematode (Meloidogyne graminicola).</title>
        <authorList>
            <person name="Phan N.T."/>
            <person name="Danchin E.G.J."/>
            <person name="Klopp C."/>
            <person name="Perfus-Barbeoch L."/>
            <person name="Kozlowski D.K."/>
            <person name="Koutsovoulos G.D."/>
            <person name="Lopez-Roques C."/>
            <person name="Bouchez O."/>
            <person name="Zahm M."/>
            <person name="Besnard G."/>
            <person name="Bellafiore S."/>
        </authorList>
    </citation>
    <scope>NUCLEOTIDE SEQUENCE</scope>
    <source>
        <strain evidence="2">VN-18</strain>
    </source>
</reference>
<proteinExistence type="predicted"/>
<dbReference type="EMBL" id="JABEBT010000004">
    <property type="protein sequence ID" value="KAF7639524.1"/>
    <property type="molecule type" value="Genomic_DNA"/>
</dbReference>
<protein>
    <submittedName>
        <fullName evidence="2">Uncharacterized protein</fullName>
    </submittedName>
</protein>